<accession>A0A8S2VEW3</accession>
<dbReference type="Proteomes" id="UP000676336">
    <property type="component" value="Unassembled WGS sequence"/>
</dbReference>
<dbReference type="AlphaFoldDB" id="A0A8S2VEW3"/>
<feature type="non-terminal residue" evidence="1">
    <location>
        <position position="1"/>
    </location>
</feature>
<name>A0A8S2VEW3_9BILA</name>
<reference evidence="1" key="1">
    <citation type="submission" date="2021-02" db="EMBL/GenBank/DDBJ databases">
        <authorList>
            <person name="Nowell W R."/>
        </authorList>
    </citation>
    <scope>NUCLEOTIDE SEQUENCE</scope>
</reference>
<gene>
    <name evidence="1" type="ORF">SMN809_LOCUS29937</name>
</gene>
<organism evidence="1 2">
    <name type="scientific">Rotaria magnacalcarata</name>
    <dbReference type="NCBI Taxonomy" id="392030"/>
    <lineage>
        <taxon>Eukaryota</taxon>
        <taxon>Metazoa</taxon>
        <taxon>Spiralia</taxon>
        <taxon>Gnathifera</taxon>
        <taxon>Rotifera</taxon>
        <taxon>Eurotatoria</taxon>
        <taxon>Bdelloidea</taxon>
        <taxon>Philodinida</taxon>
        <taxon>Philodinidae</taxon>
        <taxon>Rotaria</taxon>
    </lineage>
</organism>
<evidence type="ECO:0000313" key="1">
    <source>
        <dbReference type="EMBL" id="CAF4389368.1"/>
    </source>
</evidence>
<dbReference type="EMBL" id="CAJOBI010054835">
    <property type="protein sequence ID" value="CAF4389368.1"/>
    <property type="molecule type" value="Genomic_DNA"/>
</dbReference>
<proteinExistence type="predicted"/>
<evidence type="ECO:0000313" key="2">
    <source>
        <dbReference type="Proteomes" id="UP000676336"/>
    </source>
</evidence>
<comment type="caution">
    <text evidence="1">The sequence shown here is derived from an EMBL/GenBank/DDBJ whole genome shotgun (WGS) entry which is preliminary data.</text>
</comment>
<sequence>MLDHFENDMLVINDNANSDSYQFMDVQVQTDDSSRLTTVENPTLITNTNHQEVKLQL</sequence>
<protein>
    <submittedName>
        <fullName evidence="1">Uncharacterized protein</fullName>
    </submittedName>
</protein>